<dbReference type="PANTHER" id="PTHR47385">
    <property type="entry name" value="CALPONIN"/>
    <property type="match status" value="1"/>
</dbReference>
<evidence type="ECO:0000259" key="1">
    <source>
        <dbReference type="PROSITE" id="PS50021"/>
    </source>
</evidence>
<dbReference type="AlphaFoldDB" id="A0AAV7HAE9"/>
<dbReference type="Gene3D" id="1.10.418.10">
    <property type="entry name" value="Calponin-like domain"/>
    <property type="match status" value="1"/>
</dbReference>
<accession>A0AAV7HAE9</accession>
<name>A0AAV7HAE9_DENCH</name>
<organism evidence="2 3">
    <name type="scientific">Dendrobium chrysotoxum</name>
    <name type="common">Orchid</name>
    <dbReference type="NCBI Taxonomy" id="161865"/>
    <lineage>
        <taxon>Eukaryota</taxon>
        <taxon>Viridiplantae</taxon>
        <taxon>Streptophyta</taxon>
        <taxon>Embryophyta</taxon>
        <taxon>Tracheophyta</taxon>
        <taxon>Spermatophyta</taxon>
        <taxon>Magnoliopsida</taxon>
        <taxon>Liliopsida</taxon>
        <taxon>Asparagales</taxon>
        <taxon>Orchidaceae</taxon>
        <taxon>Epidendroideae</taxon>
        <taxon>Malaxideae</taxon>
        <taxon>Dendrobiinae</taxon>
        <taxon>Dendrobium</taxon>
    </lineage>
</organism>
<keyword evidence="3" id="KW-1185">Reference proteome</keyword>
<dbReference type="SUPFAM" id="SSF47576">
    <property type="entry name" value="Calponin-homology domain, CH-domain"/>
    <property type="match status" value="1"/>
</dbReference>
<gene>
    <name evidence="2" type="ORF">IEQ34_005203</name>
</gene>
<evidence type="ECO:0000313" key="3">
    <source>
        <dbReference type="Proteomes" id="UP000775213"/>
    </source>
</evidence>
<dbReference type="GO" id="GO:0007015">
    <property type="term" value="P:actin filament organization"/>
    <property type="evidence" value="ECO:0007669"/>
    <property type="project" value="TreeGrafter"/>
</dbReference>
<protein>
    <recommendedName>
        <fullName evidence="1">Calponin-homology (CH) domain-containing protein</fullName>
    </recommendedName>
</protein>
<dbReference type="InterPro" id="IPR001715">
    <property type="entry name" value="CH_dom"/>
</dbReference>
<dbReference type="InterPro" id="IPR036872">
    <property type="entry name" value="CH_dom_sf"/>
</dbReference>
<dbReference type="GO" id="GO:0051015">
    <property type="term" value="F:actin filament binding"/>
    <property type="evidence" value="ECO:0007669"/>
    <property type="project" value="TreeGrafter"/>
</dbReference>
<dbReference type="PROSITE" id="PS50021">
    <property type="entry name" value="CH"/>
    <property type="match status" value="1"/>
</dbReference>
<comment type="caution">
    <text evidence="2">The sequence shown here is derived from an EMBL/GenBank/DDBJ whole genome shotgun (WGS) entry which is preliminary data.</text>
</comment>
<dbReference type="PANTHER" id="PTHR47385:SF25">
    <property type="entry name" value="CALPONIN"/>
    <property type="match status" value="1"/>
</dbReference>
<proteinExistence type="predicted"/>
<dbReference type="EMBL" id="JAGFBR010000006">
    <property type="protein sequence ID" value="KAH0465100.1"/>
    <property type="molecule type" value="Genomic_DNA"/>
</dbReference>
<dbReference type="InterPro" id="IPR050606">
    <property type="entry name" value="Calponin-like"/>
</dbReference>
<dbReference type="CDD" id="cd21203">
    <property type="entry name" value="CH_AtKIN14-like"/>
    <property type="match status" value="1"/>
</dbReference>
<dbReference type="GO" id="GO:0015629">
    <property type="term" value="C:actin cytoskeleton"/>
    <property type="evidence" value="ECO:0007669"/>
    <property type="project" value="TreeGrafter"/>
</dbReference>
<dbReference type="Pfam" id="PF00307">
    <property type="entry name" value="CH"/>
    <property type="match status" value="1"/>
</dbReference>
<dbReference type="Proteomes" id="UP000775213">
    <property type="component" value="Unassembled WGS sequence"/>
</dbReference>
<sequence>MASEGILSISMQSVVEDVIKQHAMRLSDVDLATRRAEEEATRRYEAAAWLRRTVGVVGAKDLPEEPSEEEFRIGLRNGIILCNVINKVQPGAIPKVVEVPIDSFFIPDGAPLSAYQYFENVRNFLVTLQDMGLPTFEASDLERGGKSSRVVDSVLALKSYIEGKQSGKNGSSKFCGITRSGSLSKHFMRKSSEPFMNFISPTQSLPEKSSDDLSLEDNFNCDFSVQSTEMKSSRSLNMLIHTALSNKKPEEVPSLVETILNKVMQEFEQRIANQKEWVGFISSHFRTYIRNSLFYSCSKQ</sequence>
<dbReference type="SMART" id="SM00033">
    <property type="entry name" value="CH"/>
    <property type="match status" value="1"/>
</dbReference>
<feature type="domain" description="Calponin-homology (CH)" evidence="1">
    <location>
        <begin position="40"/>
        <end position="162"/>
    </location>
</feature>
<evidence type="ECO:0000313" key="2">
    <source>
        <dbReference type="EMBL" id="KAH0465100.1"/>
    </source>
</evidence>
<reference evidence="2 3" key="1">
    <citation type="journal article" date="2021" name="Hortic Res">
        <title>Chromosome-scale assembly of the Dendrobium chrysotoxum genome enhances the understanding of orchid evolution.</title>
        <authorList>
            <person name="Zhang Y."/>
            <person name="Zhang G.Q."/>
            <person name="Zhang D."/>
            <person name="Liu X.D."/>
            <person name="Xu X.Y."/>
            <person name="Sun W.H."/>
            <person name="Yu X."/>
            <person name="Zhu X."/>
            <person name="Wang Z.W."/>
            <person name="Zhao X."/>
            <person name="Zhong W.Y."/>
            <person name="Chen H."/>
            <person name="Yin W.L."/>
            <person name="Huang T."/>
            <person name="Niu S.C."/>
            <person name="Liu Z.J."/>
        </authorList>
    </citation>
    <scope>NUCLEOTIDE SEQUENCE [LARGE SCALE GENOMIC DNA]</scope>
    <source>
        <strain evidence="2">Lindl</strain>
    </source>
</reference>